<dbReference type="InterPro" id="IPR053149">
    <property type="entry name" value="TPK"/>
</dbReference>
<evidence type="ECO:0000259" key="6">
    <source>
        <dbReference type="SMART" id="SM00983"/>
    </source>
</evidence>
<dbReference type="Gene3D" id="3.40.50.10240">
    <property type="entry name" value="Thiamin pyrophosphokinase, catalytic domain"/>
    <property type="match status" value="1"/>
</dbReference>
<dbReference type="GO" id="GO:0006772">
    <property type="term" value="P:thiamine metabolic process"/>
    <property type="evidence" value="ECO:0007669"/>
    <property type="project" value="UniProtKB-UniRule"/>
</dbReference>
<dbReference type="PANTHER" id="PTHR41299:SF1">
    <property type="entry name" value="THIAMINE PYROPHOSPHOKINASE"/>
    <property type="match status" value="1"/>
</dbReference>
<dbReference type="Proteomes" id="UP000094570">
    <property type="component" value="Unassembled WGS sequence"/>
</dbReference>
<evidence type="ECO:0000256" key="2">
    <source>
        <dbReference type="ARBA" id="ARBA00022741"/>
    </source>
</evidence>
<dbReference type="InterPro" id="IPR007373">
    <property type="entry name" value="Thiamin_PyroPKinase_B1-bd"/>
</dbReference>
<name>A0A1E3G4F4_9BACT</name>
<dbReference type="Pfam" id="PF04265">
    <property type="entry name" value="TPK_B1_binding"/>
    <property type="match status" value="1"/>
</dbReference>
<dbReference type="GO" id="GO:0009229">
    <property type="term" value="P:thiamine diphosphate biosynthetic process"/>
    <property type="evidence" value="ECO:0007669"/>
    <property type="project" value="InterPro"/>
</dbReference>
<accession>A0A1E3G4F4</accession>
<evidence type="ECO:0000256" key="5">
    <source>
        <dbReference type="NCBIfam" id="TIGR01378"/>
    </source>
</evidence>
<dbReference type="STRING" id="1008305.A4H02_02400"/>
<dbReference type="InterPro" id="IPR006282">
    <property type="entry name" value="Thi_PPkinase"/>
</dbReference>
<reference evidence="8" key="1">
    <citation type="submission" date="2016-04" db="EMBL/GenBank/DDBJ databases">
        <title>The genome sequence project of a novel Fervidobacterium isolate from a hot spring in Thailand.</title>
        <authorList>
            <person name="Gonzalez J.M."/>
            <person name="Cuecas A."/>
            <person name="Kanoksilapatham W."/>
        </authorList>
    </citation>
    <scope>NUCLEOTIDE SEQUENCE [LARGE SCALE GENOMIC DNA]</scope>
    <source>
        <strain evidence="8">FC2004</strain>
    </source>
</reference>
<dbReference type="GO" id="GO:0016301">
    <property type="term" value="F:kinase activity"/>
    <property type="evidence" value="ECO:0007669"/>
    <property type="project" value="UniProtKB-KW"/>
</dbReference>
<dbReference type="GO" id="GO:0004788">
    <property type="term" value="F:thiamine diphosphokinase activity"/>
    <property type="evidence" value="ECO:0007669"/>
    <property type="project" value="UniProtKB-UniRule"/>
</dbReference>
<dbReference type="SMART" id="SM00983">
    <property type="entry name" value="TPK_B1_binding"/>
    <property type="match status" value="1"/>
</dbReference>
<keyword evidence="8" id="KW-1185">Reference proteome</keyword>
<dbReference type="NCBIfam" id="TIGR01378">
    <property type="entry name" value="thi_PPkinase"/>
    <property type="match status" value="1"/>
</dbReference>
<feature type="domain" description="Thiamin pyrophosphokinase thiamin-binding" evidence="6">
    <location>
        <begin position="132"/>
        <end position="194"/>
    </location>
</feature>
<evidence type="ECO:0000313" key="7">
    <source>
        <dbReference type="EMBL" id="ODN31137.1"/>
    </source>
</evidence>
<dbReference type="EC" id="2.7.6.2" evidence="5"/>
<keyword evidence="4" id="KW-0067">ATP-binding</keyword>
<organism evidence="7 8">
    <name type="scientific">Fervidobacterium thailandense</name>
    <dbReference type="NCBI Taxonomy" id="1008305"/>
    <lineage>
        <taxon>Bacteria</taxon>
        <taxon>Thermotogati</taxon>
        <taxon>Thermotogota</taxon>
        <taxon>Thermotogae</taxon>
        <taxon>Thermotogales</taxon>
        <taxon>Fervidobacteriaceae</taxon>
        <taxon>Fervidobacterium</taxon>
    </lineage>
</organism>
<dbReference type="SUPFAM" id="SSF63999">
    <property type="entry name" value="Thiamin pyrophosphokinase, catalytic domain"/>
    <property type="match status" value="1"/>
</dbReference>
<sequence length="203" mass="22456">MRASVVVNGNVKGTLLITGDFIVAVDGGANELRKRGIIPHAIIGDMDSISQSTLSYFKEKGVEIITYPHEKDETDLELALAYVFENGAESVEILNWQGERLDMVLAMIGLISRYDNVVAISESCELGVLRPGTHMLNAVPGEIWSLIPLCRANFCLDGFKYGFDGQMELEKPVGVSNVALEEKVQISVREGKVVYVRWKRKPL</sequence>
<comment type="caution">
    <text evidence="7">The sequence shown here is derived from an EMBL/GenBank/DDBJ whole genome shotgun (WGS) entry which is preliminary data.</text>
</comment>
<dbReference type="InterPro" id="IPR007371">
    <property type="entry name" value="TPK_catalytic"/>
</dbReference>
<keyword evidence="2" id="KW-0547">Nucleotide-binding</keyword>
<dbReference type="AlphaFoldDB" id="A0A1E3G4F4"/>
<dbReference type="RefSeq" id="WP_069292559.1">
    <property type="nucleotide sequence ID" value="NZ_CP140110.1"/>
</dbReference>
<gene>
    <name evidence="7" type="ORF">A4H02_02400</name>
</gene>
<evidence type="ECO:0000256" key="1">
    <source>
        <dbReference type="ARBA" id="ARBA00022679"/>
    </source>
</evidence>
<proteinExistence type="predicted"/>
<dbReference type="InterPro" id="IPR036759">
    <property type="entry name" value="TPK_catalytic_sf"/>
</dbReference>
<protein>
    <recommendedName>
        <fullName evidence="5">Thiamine diphosphokinase</fullName>
        <ecNumber evidence="5">2.7.6.2</ecNumber>
    </recommendedName>
</protein>
<dbReference type="CDD" id="cd07995">
    <property type="entry name" value="TPK"/>
    <property type="match status" value="1"/>
</dbReference>
<dbReference type="OrthoDB" id="9804377at2"/>
<dbReference type="PANTHER" id="PTHR41299">
    <property type="entry name" value="THIAMINE PYROPHOSPHOKINASE"/>
    <property type="match status" value="1"/>
</dbReference>
<evidence type="ECO:0000313" key="8">
    <source>
        <dbReference type="Proteomes" id="UP000094570"/>
    </source>
</evidence>
<dbReference type="GO" id="GO:0005524">
    <property type="term" value="F:ATP binding"/>
    <property type="evidence" value="ECO:0007669"/>
    <property type="project" value="UniProtKB-KW"/>
</dbReference>
<dbReference type="EMBL" id="LWAF01000002">
    <property type="protein sequence ID" value="ODN31137.1"/>
    <property type="molecule type" value="Genomic_DNA"/>
</dbReference>
<evidence type="ECO:0000256" key="4">
    <source>
        <dbReference type="ARBA" id="ARBA00022840"/>
    </source>
</evidence>
<dbReference type="Pfam" id="PF04263">
    <property type="entry name" value="TPK_catalytic"/>
    <property type="match status" value="1"/>
</dbReference>
<evidence type="ECO:0000256" key="3">
    <source>
        <dbReference type="ARBA" id="ARBA00022777"/>
    </source>
</evidence>
<keyword evidence="3 7" id="KW-0418">Kinase</keyword>
<keyword evidence="1" id="KW-0808">Transferase</keyword>
<dbReference type="GO" id="GO:0030975">
    <property type="term" value="F:thiamine binding"/>
    <property type="evidence" value="ECO:0007669"/>
    <property type="project" value="InterPro"/>
</dbReference>